<evidence type="ECO:0000313" key="2">
    <source>
        <dbReference type="Proteomes" id="UP001139369"/>
    </source>
</evidence>
<evidence type="ECO:0000313" key="1">
    <source>
        <dbReference type="EMBL" id="MCI2228515.1"/>
    </source>
</evidence>
<dbReference type="NCBIfam" id="NF041384">
    <property type="entry name" value="YHS_seleno_dom"/>
    <property type="match status" value="1"/>
</dbReference>
<reference evidence="1" key="1">
    <citation type="submission" date="2022-02" db="EMBL/GenBank/DDBJ databases">
        <title>Polaribacter sp. MSW13, isolated from seawater.</title>
        <authorList>
            <person name="Kristyanto S."/>
            <person name="Jung J."/>
            <person name="Jeon C.O."/>
        </authorList>
    </citation>
    <scope>NUCLEOTIDE SEQUENCE</scope>
    <source>
        <strain evidence="1">MSW13</strain>
    </source>
</reference>
<dbReference type="EMBL" id="JAKQYM010000002">
    <property type="protein sequence ID" value="MCI2228515.1"/>
    <property type="molecule type" value="Genomic_DNA"/>
</dbReference>
<organism evidence="1 2">
    <name type="scientific">Polaribacter marinus</name>
    <dbReference type="NCBI Taxonomy" id="2916838"/>
    <lineage>
        <taxon>Bacteria</taxon>
        <taxon>Pseudomonadati</taxon>
        <taxon>Bacteroidota</taxon>
        <taxon>Flavobacteriia</taxon>
        <taxon>Flavobacteriales</taxon>
        <taxon>Flavobacteriaceae</taxon>
    </lineage>
</organism>
<dbReference type="RefSeq" id="WP_242177625.1">
    <property type="nucleotide sequence ID" value="NZ_JAKQYM010000002.1"/>
</dbReference>
<name>A0A9X1VLY7_9FLAO</name>
<keyword evidence="2" id="KW-1185">Reference proteome</keyword>
<accession>A0A9X1VLY7</accession>
<dbReference type="AlphaFoldDB" id="A0A9X1VLY7"/>
<sequence>MKQNLKNGMAAQGYDVVSFFNDNPKKGNDSYTSTYHDAKYLFASLANKEKFDAAPAQYTPQYGGFCAIAMSEGAEANPNPKSWEVRDGKLYFFTRMLFGIIDAKRQWVKKPEELRALADMAWGKMNAS</sequence>
<protein>
    <submittedName>
        <fullName evidence="1">YHS domain-containing protein</fullName>
    </submittedName>
</protein>
<dbReference type="Proteomes" id="UP001139369">
    <property type="component" value="Unassembled WGS sequence"/>
</dbReference>
<comment type="caution">
    <text evidence="1">The sequence shown here is derived from an EMBL/GenBank/DDBJ whole genome shotgun (WGS) entry which is preliminary data.</text>
</comment>
<proteinExistence type="predicted"/>
<gene>
    <name evidence="1" type="ORF">MC378_05000</name>
</gene>